<dbReference type="SUPFAM" id="SSF47384">
    <property type="entry name" value="Homodimeric domain of signal transducing histidine kinase"/>
    <property type="match status" value="1"/>
</dbReference>
<evidence type="ECO:0000256" key="5">
    <source>
        <dbReference type="ARBA" id="ARBA00022777"/>
    </source>
</evidence>
<dbReference type="PANTHER" id="PTHR43711">
    <property type="entry name" value="TWO-COMPONENT HISTIDINE KINASE"/>
    <property type="match status" value="1"/>
</dbReference>
<feature type="transmembrane region" description="Helical" evidence="8">
    <location>
        <begin position="52"/>
        <end position="74"/>
    </location>
</feature>
<keyword evidence="3" id="KW-0597">Phosphoprotein</keyword>
<keyword evidence="6" id="KW-0902">Two-component regulatory system</keyword>
<reference evidence="10 11" key="1">
    <citation type="journal article" date="2015" name="Nature">
        <title>rRNA introns, odd ribosomes, and small enigmatic genomes across a large radiation of phyla.</title>
        <authorList>
            <person name="Brown C.T."/>
            <person name="Hug L.A."/>
            <person name="Thomas B.C."/>
            <person name="Sharon I."/>
            <person name="Castelle C.J."/>
            <person name="Singh A."/>
            <person name="Wilkins M.J."/>
            <person name="Williams K.H."/>
            <person name="Banfield J.F."/>
        </authorList>
    </citation>
    <scope>NUCLEOTIDE SEQUENCE [LARGE SCALE GENOMIC DNA]</scope>
</reference>
<dbReference type="Gene3D" id="1.10.287.130">
    <property type="match status" value="1"/>
</dbReference>
<comment type="caution">
    <text evidence="10">The sequence shown here is derived from an EMBL/GenBank/DDBJ whole genome shotgun (WGS) entry which is preliminary data.</text>
</comment>
<dbReference type="Proteomes" id="UP000034849">
    <property type="component" value="Unassembled WGS sequence"/>
</dbReference>
<dbReference type="SUPFAM" id="SSF55874">
    <property type="entry name" value="ATPase domain of HSP90 chaperone/DNA topoisomerase II/histidine kinase"/>
    <property type="match status" value="1"/>
</dbReference>
<dbReference type="EC" id="2.7.13.3" evidence="2"/>
<proteinExistence type="predicted"/>
<keyword evidence="8" id="KW-1133">Transmembrane helix</keyword>
<evidence type="ECO:0000256" key="3">
    <source>
        <dbReference type="ARBA" id="ARBA00022553"/>
    </source>
</evidence>
<keyword evidence="5 10" id="KW-0418">Kinase</keyword>
<dbReference type="FunFam" id="1.10.287.130:FF:000001">
    <property type="entry name" value="Two-component sensor histidine kinase"/>
    <property type="match status" value="1"/>
</dbReference>
<dbReference type="InterPro" id="IPR050736">
    <property type="entry name" value="Sensor_HK_Regulatory"/>
</dbReference>
<evidence type="ECO:0000256" key="8">
    <source>
        <dbReference type="SAM" id="Phobius"/>
    </source>
</evidence>
<dbReference type="SMART" id="SM00387">
    <property type="entry name" value="HATPase_c"/>
    <property type="match status" value="1"/>
</dbReference>
<keyword evidence="8" id="KW-0812">Transmembrane</keyword>
<feature type="coiled-coil region" evidence="7">
    <location>
        <begin position="290"/>
        <end position="320"/>
    </location>
</feature>
<feature type="transmembrane region" description="Helical" evidence="8">
    <location>
        <begin position="269"/>
        <end position="287"/>
    </location>
</feature>
<dbReference type="Pfam" id="PF00512">
    <property type="entry name" value="HisKA"/>
    <property type="match status" value="1"/>
</dbReference>
<feature type="transmembrane region" description="Helical" evidence="8">
    <location>
        <begin position="183"/>
        <end position="207"/>
    </location>
</feature>
<feature type="transmembrane region" description="Helical" evidence="8">
    <location>
        <begin position="20"/>
        <end position="40"/>
    </location>
</feature>
<dbReference type="Pfam" id="PF02518">
    <property type="entry name" value="HATPase_c"/>
    <property type="match status" value="1"/>
</dbReference>
<comment type="catalytic activity">
    <reaction evidence="1">
        <text>ATP + protein L-histidine = ADP + protein N-phospho-L-histidine.</text>
        <dbReference type="EC" id="2.7.13.3"/>
    </reaction>
</comment>
<evidence type="ECO:0000313" key="11">
    <source>
        <dbReference type="Proteomes" id="UP000034849"/>
    </source>
</evidence>
<evidence type="ECO:0000256" key="7">
    <source>
        <dbReference type="SAM" id="Coils"/>
    </source>
</evidence>
<evidence type="ECO:0000256" key="4">
    <source>
        <dbReference type="ARBA" id="ARBA00022679"/>
    </source>
</evidence>
<dbReference type="InterPro" id="IPR003661">
    <property type="entry name" value="HisK_dim/P_dom"/>
</dbReference>
<dbReference type="InterPro" id="IPR036890">
    <property type="entry name" value="HATPase_C_sf"/>
</dbReference>
<gene>
    <name evidence="10" type="ORF">US42_C0010G0024</name>
</gene>
<dbReference type="PRINTS" id="PR00344">
    <property type="entry name" value="BCTRLSENSOR"/>
</dbReference>
<keyword evidence="7" id="KW-0175">Coiled coil</keyword>
<evidence type="ECO:0000256" key="1">
    <source>
        <dbReference type="ARBA" id="ARBA00000085"/>
    </source>
</evidence>
<sequence length="562" mass="64867">MPYDLITNIENCYVEIPRLLYYSHIPAALMATFLGFFIYFKTRGQKLLTSKILLFISITFLFWAVLDLSLWLFMDSRKIMFSWSIINIIEMLVTVSTLYFSYLFLDKKDISFSFKLFFGILLAFFVILIPTQLNISEFNSLNCEAQQGPLVYYFYSLEIFSFLWLFVYLLRKMILSKKEERQITLLFSIGVILFLASFSGANVIGSLTGRWEILQYGLFGMPVFMAFLIYIIIKFKVFNLKLLAAQALVFGMVILIGSQFFFIRNNTNRILTAITLVLVSLFGWWLVRSVKKEVEQRENLEKLTEELKVANLRLKELDQQKTEFLSIASHQLRTPLSIMKGYLELISDGAYGKPSKELQVILKNMDESNERLVSLVDGFLDVSRIEQGRTKYSFEDCKINGLISSVVQELRLRAKDNGLEIKWRENKEVDLISLDVEKVRHVVFNFVDNAIKYTPQGDIEILLNKDTNGVEVKVIDSGLGFGEEDQFNFFQKFYRGKNVQGSNVTGTGLGLFVCRKFIESHEGRVWARSSGIGQGSEFGFWLPDKRLKNNLKDEKGMTVVNL</sequence>
<keyword evidence="8" id="KW-0472">Membrane</keyword>
<dbReference type="STRING" id="1619046.US42_C0010G0024"/>
<keyword evidence="4" id="KW-0808">Transferase</keyword>
<dbReference type="AlphaFoldDB" id="A0A0G0GBN3"/>
<feature type="transmembrane region" description="Helical" evidence="8">
    <location>
        <begin position="150"/>
        <end position="171"/>
    </location>
</feature>
<feature type="transmembrane region" description="Helical" evidence="8">
    <location>
        <begin position="80"/>
        <end position="105"/>
    </location>
</feature>
<feature type="domain" description="Histidine kinase" evidence="9">
    <location>
        <begin position="327"/>
        <end position="546"/>
    </location>
</feature>
<dbReference type="PANTHER" id="PTHR43711:SF1">
    <property type="entry name" value="HISTIDINE KINASE 1"/>
    <property type="match status" value="1"/>
</dbReference>
<feature type="transmembrane region" description="Helical" evidence="8">
    <location>
        <begin position="112"/>
        <end position="130"/>
    </location>
</feature>
<feature type="transmembrane region" description="Helical" evidence="8">
    <location>
        <begin position="213"/>
        <end position="233"/>
    </location>
</feature>
<accession>A0A0G0GBN3</accession>
<evidence type="ECO:0000313" key="10">
    <source>
        <dbReference type="EMBL" id="KKQ27377.1"/>
    </source>
</evidence>
<dbReference type="Gene3D" id="3.30.565.10">
    <property type="entry name" value="Histidine kinase-like ATPase, C-terminal domain"/>
    <property type="match status" value="1"/>
</dbReference>
<dbReference type="PROSITE" id="PS50109">
    <property type="entry name" value="HIS_KIN"/>
    <property type="match status" value="1"/>
</dbReference>
<evidence type="ECO:0000256" key="6">
    <source>
        <dbReference type="ARBA" id="ARBA00023012"/>
    </source>
</evidence>
<dbReference type="InterPro" id="IPR004358">
    <property type="entry name" value="Sig_transdc_His_kin-like_C"/>
</dbReference>
<dbReference type="InterPro" id="IPR005467">
    <property type="entry name" value="His_kinase_dom"/>
</dbReference>
<protein>
    <recommendedName>
        <fullName evidence="2">histidine kinase</fullName>
        <ecNumber evidence="2">2.7.13.3</ecNumber>
    </recommendedName>
</protein>
<name>A0A0G0GBN3_9BACT</name>
<dbReference type="InterPro" id="IPR003594">
    <property type="entry name" value="HATPase_dom"/>
</dbReference>
<evidence type="ECO:0000259" key="9">
    <source>
        <dbReference type="PROSITE" id="PS50109"/>
    </source>
</evidence>
<feature type="transmembrane region" description="Helical" evidence="8">
    <location>
        <begin position="240"/>
        <end position="263"/>
    </location>
</feature>
<dbReference type="CDD" id="cd00082">
    <property type="entry name" value="HisKA"/>
    <property type="match status" value="1"/>
</dbReference>
<dbReference type="SMART" id="SM00388">
    <property type="entry name" value="HisKA"/>
    <property type="match status" value="1"/>
</dbReference>
<dbReference type="EMBL" id="LBSX01000010">
    <property type="protein sequence ID" value="KKQ27377.1"/>
    <property type="molecule type" value="Genomic_DNA"/>
</dbReference>
<dbReference type="GO" id="GO:0000155">
    <property type="term" value="F:phosphorelay sensor kinase activity"/>
    <property type="evidence" value="ECO:0007669"/>
    <property type="project" value="InterPro"/>
</dbReference>
<organism evidence="10 11">
    <name type="scientific">Candidatus Magasanikbacteria bacterium GW2011_GWC2_37_14</name>
    <dbReference type="NCBI Taxonomy" id="1619046"/>
    <lineage>
        <taxon>Bacteria</taxon>
        <taxon>Candidatus Magasanikiibacteriota</taxon>
    </lineage>
</organism>
<evidence type="ECO:0000256" key="2">
    <source>
        <dbReference type="ARBA" id="ARBA00012438"/>
    </source>
</evidence>
<dbReference type="InterPro" id="IPR036097">
    <property type="entry name" value="HisK_dim/P_sf"/>
</dbReference>